<sequence>MSASWDLAAVKCWLQQAGHDDLVKVVDQEQIDGQALQSLNIEILTKLEVPLDRAKALLESIAEPGQHYASFCRSFYRGPRNLFGTDKTNQVVLLMGPPASGKSTLGENLASRFKGKHLDLGVCLRDNSARPPADLLVDSIHQEMEEARRKASSDRKPDLVFVNGFPRMMDGLELLRDLVHPSMVLVLDAPDDVLKARAEKRGREGDHNFGERLAFYRTATEPVVSAYRNAGITRHVDATSSQSLVLASALYHFEPTLVFAPGKAALYVPVLDKVEQRLGEKMKRISVDQIRKEVDSKALVPRILQELALKGCWGKLVVVEGFPEDVAEHKAFPQEALLILDFQSRMGFLKEFPSSFVIPYCNTKNSVDTVTKLLQNCLPLQLAPPLMAINLLKRWMDCARSMPWWDIDFFRFQAKPSYFNYMRQQAAAARAQAEEAKFTRPFQSPPSEAWLCWLTHQLHTESYTHFCKQLAGVPLTLGPMPPALVNTLSESMARTARKPTVATANEGLQEILLERDALVNIPVAFVLAFAAFEEAGLSPLSDPRTVVFRAEHPGSRQPDLMSCFLNIMNLFYRRFFLVMGQASPESLAGPAVELDWVWHAHMMHPLYSEDCLQLFGHVVPHIPCKPGDAERVRKSPPDDSRLMMAKLDELLRSQLRALAASRHLTEALEWEFPKDWAQDASAALGCFIPGGNNSWLSERLESSGGRLGQAFVRSLKNPAGWICPVRTEVTEQKTSERDPALLEVSVRLMSGEKLLDCVMHKDCTIKDLMKVCEEAGEADFKLLMEGVQASAEWLLGATAIARGEVVHLVRVPRPPPVITRRTSSPDWNRIPCTCFTDFCQFQVLVSGREVSRFMRDIREGDIVRTGSDVEQDRYRQVVRVWKCKTVSLSETVELAPGCRLTVPRPHLDILSLCRLSAP</sequence>
<name>A0A812Y616_SYMPI</name>
<dbReference type="Gene3D" id="1.10.150.50">
    <property type="entry name" value="Transcription Factor, Ets-1"/>
    <property type="match status" value="1"/>
</dbReference>
<dbReference type="GO" id="GO:0019205">
    <property type="term" value="F:nucleobase-containing compound kinase activity"/>
    <property type="evidence" value="ECO:0007669"/>
    <property type="project" value="InterPro"/>
</dbReference>
<organism evidence="4 5">
    <name type="scientific">Symbiodinium pilosum</name>
    <name type="common">Dinoflagellate</name>
    <dbReference type="NCBI Taxonomy" id="2952"/>
    <lineage>
        <taxon>Eukaryota</taxon>
        <taxon>Sar</taxon>
        <taxon>Alveolata</taxon>
        <taxon>Dinophyceae</taxon>
        <taxon>Suessiales</taxon>
        <taxon>Symbiodiniaceae</taxon>
        <taxon>Symbiodinium</taxon>
    </lineage>
</organism>
<dbReference type="Proteomes" id="UP000649617">
    <property type="component" value="Unassembled WGS sequence"/>
</dbReference>
<dbReference type="Gene3D" id="3.40.50.300">
    <property type="entry name" value="P-loop containing nucleotide triphosphate hydrolases"/>
    <property type="match status" value="1"/>
</dbReference>
<dbReference type="OrthoDB" id="442176at2759"/>
<dbReference type="GO" id="GO:0005524">
    <property type="term" value="F:ATP binding"/>
    <property type="evidence" value="ECO:0007669"/>
    <property type="project" value="InterPro"/>
</dbReference>
<evidence type="ECO:0000256" key="3">
    <source>
        <dbReference type="ARBA" id="ARBA00022777"/>
    </source>
</evidence>
<dbReference type="InterPro" id="IPR013761">
    <property type="entry name" value="SAM/pointed_sf"/>
</dbReference>
<reference evidence="4" key="1">
    <citation type="submission" date="2021-02" db="EMBL/GenBank/DDBJ databases">
        <authorList>
            <person name="Dougan E. K."/>
            <person name="Rhodes N."/>
            <person name="Thang M."/>
            <person name="Chan C."/>
        </authorList>
    </citation>
    <scope>NUCLEOTIDE SEQUENCE</scope>
</reference>
<protein>
    <submittedName>
        <fullName evidence="4">AK1 protein</fullName>
    </submittedName>
</protein>
<evidence type="ECO:0000256" key="1">
    <source>
        <dbReference type="ARBA" id="ARBA00022679"/>
    </source>
</evidence>
<proteinExistence type="predicted"/>
<evidence type="ECO:0000256" key="2">
    <source>
        <dbReference type="ARBA" id="ARBA00022741"/>
    </source>
</evidence>
<dbReference type="GO" id="GO:0006139">
    <property type="term" value="P:nucleobase-containing compound metabolic process"/>
    <property type="evidence" value="ECO:0007669"/>
    <property type="project" value="InterPro"/>
</dbReference>
<evidence type="ECO:0000313" key="5">
    <source>
        <dbReference type="Proteomes" id="UP000649617"/>
    </source>
</evidence>
<keyword evidence="3" id="KW-0418">Kinase</keyword>
<gene>
    <name evidence="4" type="primary">AK1</name>
    <name evidence="4" type="ORF">SPIL2461_LOCUS22352</name>
</gene>
<accession>A0A812Y616</accession>
<dbReference type="PANTHER" id="PTHR23359">
    <property type="entry name" value="NUCLEOTIDE KINASE"/>
    <property type="match status" value="1"/>
</dbReference>
<dbReference type="InterPro" id="IPR027417">
    <property type="entry name" value="P-loop_NTPase"/>
</dbReference>
<evidence type="ECO:0000313" key="4">
    <source>
        <dbReference type="EMBL" id="CAE7763922.1"/>
    </source>
</evidence>
<keyword evidence="5" id="KW-1185">Reference proteome</keyword>
<keyword evidence="1" id="KW-0808">Transferase</keyword>
<comment type="caution">
    <text evidence="4">The sequence shown here is derived from an EMBL/GenBank/DDBJ whole genome shotgun (WGS) entry which is preliminary data.</text>
</comment>
<dbReference type="Pfam" id="PF13207">
    <property type="entry name" value="AAA_17"/>
    <property type="match status" value="1"/>
</dbReference>
<dbReference type="EMBL" id="CAJNIZ010047192">
    <property type="protein sequence ID" value="CAE7763922.1"/>
    <property type="molecule type" value="Genomic_DNA"/>
</dbReference>
<dbReference type="SUPFAM" id="SSF52540">
    <property type="entry name" value="P-loop containing nucleoside triphosphate hydrolases"/>
    <property type="match status" value="1"/>
</dbReference>
<dbReference type="SUPFAM" id="SSF47769">
    <property type="entry name" value="SAM/Pointed domain"/>
    <property type="match status" value="1"/>
</dbReference>
<dbReference type="AlphaFoldDB" id="A0A812Y616"/>
<keyword evidence="2" id="KW-0547">Nucleotide-binding</keyword>
<dbReference type="InterPro" id="IPR000850">
    <property type="entry name" value="Adenylat/UMP-CMP_kin"/>
</dbReference>